<keyword evidence="12" id="KW-1185">Reference proteome</keyword>
<dbReference type="AlphaFoldDB" id="A0A840I438"/>
<dbReference type="GO" id="GO:0008076">
    <property type="term" value="C:voltage-gated potassium channel complex"/>
    <property type="evidence" value="ECO:0007669"/>
    <property type="project" value="InterPro"/>
</dbReference>
<sequence length="367" mass="38946">MPRRSFLFALAAALGVALSVLVPAAAQSLVPAAGPVVRSDAPLRVGIVERPPFASKDESGSWQGLAVNLWRTGAEKMDADYAFVELSEGEIADAVSSGRVDVALPVYASEEQAAKADLVFPFYTATLGIAERRSSGVVKTATSLFSWQFLRIILYLSALLLVVGALIWLLERRGNEEQFARSPVRGLGDGFWWAGVTLTTIGYGDKAPATLPGRAVAMLWMLIGLAVSASLTAAVVSAAGTSSGPPDDVAAYIGDKSVGIVEGSTSAAYLRSSGVEPKGYANLSEGLNAVADGEIDLFAHAAPALLSAKEKESLNVRVTRTLADPIFVTMALPEGSALAEPLERYVIERTTSQAWWQHADRWIPERR</sequence>
<evidence type="ECO:0000256" key="4">
    <source>
        <dbReference type="ARBA" id="ARBA00022989"/>
    </source>
</evidence>
<dbReference type="PANTHER" id="PTHR11537">
    <property type="entry name" value="VOLTAGE-GATED POTASSIUM CHANNEL"/>
    <property type="match status" value="1"/>
</dbReference>
<dbReference type="GO" id="GO:0001508">
    <property type="term" value="P:action potential"/>
    <property type="evidence" value="ECO:0007669"/>
    <property type="project" value="TreeGrafter"/>
</dbReference>
<evidence type="ECO:0000256" key="9">
    <source>
        <dbReference type="SAM" id="SignalP"/>
    </source>
</evidence>
<keyword evidence="4 8" id="KW-1133">Transmembrane helix</keyword>
<keyword evidence="6 8" id="KW-0472">Membrane</keyword>
<evidence type="ECO:0000256" key="6">
    <source>
        <dbReference type="ARBA" id="ARBA00023136"/>
    </source>
</evidence>
<feature type="signal peptide" evidence="9">
    <location>
        <begin position="1"/>
        <end position="24"/>
    </location>
</feature>
<dbReference type="Gene3D" id="3.40.190.10">
    <property type="entry name" value="Periplasmic binding protein-like II"/>
    <property type="match status" value="2"/>
</dbReference>
<dbReference type="GO" id="GO:0005251">
    <property type="term" value="F:delayed rectifier potassium channel activity"/>
    <property type="evidence" value="ECO:0007669"/>
    <property type="project" value="TreeGrafter"/>
</dbReference>
<dbReference type="SMART" id="SM00062">
    <property type="entry name" value="PBPb"/>
    <property type="match status" value="1"/>
</dbReference>
<evidence type="ECO:0000313" key="12">
    <source>
        <dbReference type="Proteomes" id="UP000563524"/>
    </source>
</evidence>
<dbReference type="Pfam" id="PF00497">
    <property type="entry name" value="SBP_bac_3"/>
    <property type="match status" value="1"/>
</dbReference>
<keyword evidence="9" id="KW-0732">Signal</keyword>
<dbReference type="Gene3D" id="1.10.287.70">
    <property type="match status" value="1"/>
</dbReference>
<evidence type="ECO:0000256" key="3">
    <source>
        <dbReference type="ARBA" id="ARBA00022692"/>
    </source>
</evidence>
<dbReference type="SUPFAM" id="SSF81324">
    <property type="entry name" value="Voltage-gated potassium channels"/>
    <property type="match status" value="1"/>
</dbReference>
<dbReference type="EMBL" id="JACHOB010000002">
    <property type="protein sequence ID" value="MBB4658800.1"/>
    <property type="molecule type" value="Genomic_DNA"/>
</dbReference>
<dbReference type="PANTHER" id="PTHR11537:SF252">
    <property type="entry name" value="POTASSIUM VOLTAGE-GATED CHANNEL PROTEIN SHAW"/>
    <property type="match status" value="1"/>
</dbReference>
<evidence type="ECO:0000256" key="1">
    <source>
        <dbReference type="ARBA" id="ARBA00004141"/>
    </source>
</evidence>
<dbReference type="RefSeq" id="WP_183816978.1">
    <property type="nucleotide sequence ID" value="NZ_JACHOB010000002.1"/>
</dbReference>
<keyword evidence="3 8" id="KW-0812">Transmembrane</keyword>
<evidence type="ECO:0000256" key="5">
    <source>
        <dbReference type="ARBA" id="ARBA00023065"/>
    </source>
</evidence>
<reference evidence="11 12" key="1">
    <citation type="submission" date="2020-08" db="EMBL/GenBank/DDBJ databases">
        <title>Genomic Encyclopedia of Type Strains, Phase IV (KMG-IV): sequencing the most valuable type-strain genomes for metagenomic binning, comparative biology and taxonomic classification.</title>
        <authorList>
            <person name="Goeker M."/>
        </authorList>
    </citation>
    <scope>NUCLEOTIDE SEQUENCE [LARGE SCALE GENOMIC DNA]</scope>
    <source>
        <strain evidence="11 12">DSM 102850</strain>
    </source>
</reference>
<comment type="caution">
    <text evidence="11">The sequence shown here is derived from an EMBL/GenBank/DDBJ whole genome shotgun (WGS) entry which is preliminary data.</text>
</comment>
<evidence type="ECO:0000256" key="7">
    <source>
        <dbReference type="ARBA" id="ARBA00023303"/>
    </source>
</evidence>
<evidence type="ECO:0000256" key="2">
    <source>
        <dbReference type="ARBA" id="ARBA00022448"/>
    </source>
</evidence>
<comment type="subcellular location">
    <subcellularLocation>
        <location evidence="1">Membrane</location>
        <topology evidence="1">Multi-pass membrane protein</topology>
    </subcellularLocation>
</comment>
<organism evidence="11 12">
    <name type="scientific">Parvularcula dongshanensis</name>
    <dbReference type="NCBI Taxonomy" id="1173995"/>
    <lineage>
        <taxon>Bacteria</taxon>
        <taxon>Pseudomonadati</taxon>
        <taxon>Pseudomonadota</taxon>
        <taxon>Alphaproteobacteria</taxon>
        <taxon>Parvularculales</taxon>
        <taxon>Parvularculaceae</taxon>
        <taxon>Parvularcula</taxon>
    </lineage>
</organism>
<dbReference type="Pfam" id="PF07885">
    <property type="entry name" value="Ion_trans_2"/>
    <property type="match status" value="1"/>
</dbReference>
<dbReference type="PRINTS" id="PR00169">
    <property type="entry name" value="KCHANNEL"/>
</dbReference>
<gene>
    <name evidence="11" type="ORF">GGQ59_001314</name>
</gene>
<evidence type="ECO:0000259" key="10">
    <source>
        <dbReference type="SMART" id="SM00062"/>
    </source>
</evidence>
<evidence type="ECO:0000256" key="8">
    <source>
        <dbReference type="SAM" id="Phobius"/>
    </source>
</evidence>
<feature type="transmembrane region" description="Helical" evidence="8">
    <location>
        <begin position="152"/>
        <end position="170"/>
    </location>
</feature>
<feature type="domain" description="Solute-binding protein family 3/N-terminal" evidence="10">
    <location>
        <begin position="42"/>
        <end position="366"/>
    </location>
</feature>
<dbReference type="Proteomes" id="UP000563524">
    <property type="component" value="Unassembled WGS sequence"/>
</dbReference>
<name>A0A840I438_9PROT</name>
<keyword evidence="2" id="KW-0813">Transport</keyword>
<keyword evidence="5" id="KW-0406">Ion transport</keyword>
<feature type="chain" id="PRO_5032917070" evidence="9">
    <location>
        <begin position="25"/>
        <end position="367"/>
    </location>
</feature>
<protein>
    <submittedName>
        <fullName evidence="11">ABC-type amino acid transport substrate-binding protein</fullName>
    </submittedName>
</protein>
<accession>A0A840I438</accession>
<keyword evidence="7" id="KW-0407">Ion channel</keyword>
<proteinExistence type="predicted"/>
<dbReference type="SUPFAM" id="SSF53850">
    <property type="entry name" value="Periplasmic binding protein-like II"/>
    <property type="match status" value="1"/>
</dbReference>
<dbReference type="InterPro" id="IPR001638">
    <property type="entry name" value="Solute-binding_3/MltF_N"/>
</dbReference>
<dbReference type="InterPro" id="IPR028325">
    <property type="entry name" value="VG_K_chnl"/>
</dbReference>
<dbReference type="InterPro" id="IPR013099">
    <property type="entry name" value="K_chnl_dom"/>
</dbReference>
<evidence type="ECO:0000313" key="11">
    <source>
        <dbReference type="EMBL" id="MBB4658800.1"/>
    </source>
</evidence>
<feature type="transmembrane region" description="Helical" evidence="8">
    <location>
        <begin position="215"/>
        <end position="236"/>
    </location>
</feature>